<evidence type="ECO:0000313" key="1">
    <source>
        <dbReference type="EMBL" id="AFM25554.1"/>
    </source>
</evidence>
<dbReference type="HOGENOM" id="CLU_2952967_0_0_7"/>
<sequence length="59" mass="6618">MGFPGDESPGYFLFVPSGRRRLDSKVTAYGGRGDFRPTLKADWHDIISDLLNISFSKKP</sequence>
<accession>I4C7L3</accession>
<dbReference type="EMBL" id="CP003360">
    <property type="protein sequence ID" value="AFM25554.1"/>
    <property type="molecule type" value="Genomic_DNA"/>
</dbReference>
<name>I4C7L3_DESTA</name>
<gene>
    <name evidence="1" type="ordered locus">Desti_2885</name>
</gene>
<keyword evidence="2" id="KW-1185">Reference proteome</keyword>
<dbReference type="AlphaFoldDB" id="I4C7L3"/>
<reference evidence="2" key="1">
    <citation type="submission" date="2012-06" db="EMBL/GenBank/DDBJ databases">
        <title>Complete sequence of chromosome of Desulfomonile tiedjei DSM 6799.</title>
        <authorList>
            <person name="Lucas S."/>
            <person name="Copeland A."/>
            <person name="Lapidus A."/>
            <person name="Glavina del Rio T."/>
            <person name="Dalin E."/>
            <person name="Tice H."/>
            <person name="Bruce D."/>
            <person name="Goodwin L."/>
            <person name="Pitluck S."/>
            <person name="Peters L."/>
            <person name="Ovchinnikova G."/>
            <person name="Zeytun A."/>
            <person name="Lu M."/>
            <person name="Kyrpides N."/>
            <person name="Mavromatis K."/>
            <person name="Ivanova N."/>
            <person name="Brettin T."/>
            <person name="Detter J.C."/>
            <person name="Han C."/>
            <person name="Larimer F."/>
            <person name="Land M."/>
            <person name="Hauser L."/>
            <person name="Markowitz V."/>
            <person name="Cheng J.-F."/>
            <person name="Hugenholtz P."/>
            <person name="Woyke T."/>
            <person name="Wu D."/>
            <person name="Spring S."/>
            <person name="Schroeder M."/>
            <person name="Brambilla E."/>
            <person name="Klenk H.-P."/>
            <person name="Eisen J.A."/>
        </authorList>
    </citation>
    <scope>NUCLEOTIDE SEQUENCE [LARGE SCALE GENOMIC DNA]</scope>
    <source>
        <strain evidence="2">ATCC 49306 / DSM 6799 / DCB-1</strain>
    </source>
</reference>
<organism evidence="1 2">
    <name type="scientific">Desulfomonile tiedjei (strain ATCC 49306 / DSM 6799 / DCB-1)</name>
    <dbReference type="NCBI Taxonomy" id="706587"/>
    <lineage>
        <taxon>Bacteria</taxon>
        <taxon>Pseudomonadati</taxon>
        <taxon>Thermodesulfobacteriota</taxon>
        <taxon>Desulfomonilia</taxon>
        <taxon>Desulfomonilales</taxon>
        <taxon>Desulfomonilaceae</taxon>
        <taxon>Desulfomonile</taxon>
    </lineage>
</organism>
<evidence type="ECO:0000313" key="2">
    <source>
        <dbReference type="Proteomes" id="UP000006055"/>
    </source>
</evidence>
<dbReference type="Proteomes" id="UP000006055">
    <property type="component" value="Chromosome"/>
</dbReference>
<protein>
    <submittedName>
        <fullName evidence="1">Uncharacterized protein</fullName>
    </submittedName>
</protein>
<proteinExistence type="predicted"/>
<dbReference type="KEGG" id="dti:Desti_2885"/>